<comment type="caution">
    <text evidence="4">The sequence shown here is derived from an EMBL/GenBank/DDBJ whole genome shotgun (WGS) entry which is preliminary data.</text>
</comment>
<evidence type="ECO:0000256" key="1">
    <source>
        <dbReference type="SAM" id="MobiDB-lite"/>
    </source>
</evidence>
<dbReference type="Proteomes" id="UP000755585">
    <property type="component" value="Unassembled WGS sequence"/>
</dbReference>
<accession>A0ABS4UYR5</accession>
<keyword evidence="5" id="KW-1185">Reference proteome</keyword>
<feature type="transmembrane region" description="Helical" evidence="2">
    <location>
        <begin position="306"/>
        <end position="327"/>
    </location>
</feature>
<dbReference type="InterPro" id="IPR023346">
    <property type="entry name" value="Lysozyme-like_dom_sf"/>
</dbReference>
<feature type="compositionally biased region" description="Polar residues" evidence="1">
    <location>
        <begin position="469"/>
        <end position="478"/>
    </location>
</feature>
<dbReference type="RefSeq" id="WP_209699253.1">
    <property type="nucleotide sequence ID" value="NZ_BAAAVU010000004.1"/>
</dbReference>
<sequence>MPISKIAMDIIANDRASDTLKKVAGELRHTGDQAQRSSGGFDKFKAAGIAATVAVGAAVVGFGKASVDKFKEVGGQVMGLQRVMGGTAEQASRLRFAAEQSGVGFDTLSKSTGKFEKALVASNDGGKKASAMILQLGFNFRDAHGHILPMTTVLPELADKFKAMPNGAEKTALAMKLFGKSGADMIPFLNKGKTGIEDLMKQTDKYGLTLTGANLDALKKSKAGQREWNATLDGLKVQFGAQILPILNKFVAMLRDKVIPFVTRITGFMSTHKDMVGKVAKGIVILVAGIKAWTVVQGVLDAVLTANPIGLVVIALGLLVVGLIYAWKHSQTFRTIVITVFNAIRDTALSWWNTFLHPIFNAFVFVVTTVWQKVQAWGAILKGVFNAIKEPARAALAFVVARFLDFVGAMINGAANAFGWVPKIGPALKAAASHFNTFRDSVNNALAGVKDQTVTVALTYTSGGISRTMLPGSSTPGRNATGGPIRGHGTGTSDTAGVWALSNGEWVIKTSSTKKYGDHAMASVNNGTATIIPGFATGGSPGLHMRTAIPSTAGTAKAVEAHAASMAGPFAAMFAKTLTQASASASSAAGAGSGVQRWSAVALAALTAAGAPSSWLGSLLRRMNQESGGNPRAINLWDSNAKAGTPSIGLMQTIGPTFNAYAGAYRSRGIYDPFANIYAAIKYTISRYGSGPAGWNRSGGYKHGTNYVPEDQFAYLHKGEAVIPAALNRQHGGDINIYVTVPVGGDPVGTGREILRALKAYKVTTGNRALNL</sequence>
<gene>
    <name evidence="4" type="ORF">JOF29_007912</name>
</gene>
<evidence type="ECO:0000256" key="2">
    <source>
        <dbReference type="SAM" id="Phobius"/>
    </source>
</evidence>
<feature type="transmembrane region" description="Helical" evidence="2">
    <location>
        <begin position="348"/>
        <end position="371"/>
    </location>
</feature>
<dbReference type="EMBL" id="JAGINT010000002">
    <property type="protein sequence ID" value="MBP2356802.1"/>
    <property type="molecule type" value="Genomic_DNA"/>
</dbReference>
<dbReference type="Gene3D" id="1.10.530.10">
    <property type="match status" value="1"/>
</dbReference>
<reference evidence="4 5" key="1">
    <citation type="submission" date="2021-03" db="EMBL/GenBank/DDBJ databases">
        <title>Sequencing the genomes of 1000 actinobacteria strains.</title>
        <authorList>
            <person name="Klenk H.-P."/>
        </authorList>
    </citation>
    <scope>NUCLEOTIDE SEQUENCE [LARGE SCALE GENOMIC DNA]</scope>
    <source>
        <strain evidence="4 5">DSM 18824</strain>
    </source>
</reference>
<keyword evidence="2" id="KW-0472">Membrane</keyword>
<evidence type="ECO:0000313" key="4">
    <source>
        <dbReference type="EMBL" id="MBP2356802.1"/>
    </source>
</evidence>
<feature type="region of interest" description="Disordered" evidence="1">
    <location>
        <begin position="469"/>
        <end position="494"/>
    </location>
</feature>
<dbReference type="NCBIfam" id="TIGR01760">
    <property type="entry name" value="tape_meas_TP901"/>
    <property type="match status" value="1"/>
</dbReference>
<keyword evidence="2" id="KW-0812">Transmembrane</keyword>
<evidence type="ECO:0000313" key="5">
    <source>
        <dbReference type="Proteomes" id="UP000755585"/>
    </source>
</evidence>
<dbReference type="SUPFAM" id="SSF53955">
    <property type="entry name" value="Lysozyme-like"/>
    <property type="match status" value="1"/>
</dbReference>
<keyword evidence="2" id="KW-1133">Transmembrane helix</keyword>
<feature type="domain" description="Transglycosylase SLT" evidence="3">
    <location>
        <begin position="622"/>
        <end position="708"/>
    </location>
</feature>
<proteinExistence type="predicted"/>
<dbReference type="CDD" id="cd13402">
    <property type="entry name" value="LT_TF-like"/>
    <property type="match status" value="1"/>
</dbReference>
<dbReference type="Pfam" id="PF01464">
    <property type="entry name" value="SLT"/>
    <property type="match status" value="1"/>
</dbReference>
<dbReference type="InterPro" id="IPR008258">
    <property type="entry name" value="Transglycosylase_SLT_dom_1"/>
</dbReference>
<dbReference type="InterPro" id="IPR010090">
    <property type="entry name" value="Phage_tape_meas"/>
</dbReference>
<protein>
    <submittedName>
        <fullName evidence="4">Phage-related protein</fullName>
    </submittedName>
</protein>
<evidence type="ECO:0000259" key="3">
    <source>
        <dbReference type="Pfam" id="PF01464"/>
    </source>
</evidence>
<name>A0ABS4UYR5_9ACTN</name>
<feature type="transmembrane region" description="Helical" evidence="2">
    <location>
        <begin position="279"/>
        <end position="300"/>
    </location>
</feature>
<organism evidence="4 5">
    <name type="scientific">Kribbella aluminosa</name>
    <dbReference type="NCBI Taxonomy" id="416017"/>
    <lineage>
        <taxon>Bacteria</taxon>
        <taxon>Bacillati</taxon>
        <taxon>Actinomycetota</taxon>
        <taxon>Actinomycetes</taxon>
        <taxon>Propionibacteriales</taxon>
        <taxon>Kribbellaceae</taxon>
        <taxon>Kribbella</taxon>
    </lineage>
</organism>